<organism evidence="2 3">
    <name type="scientific">Trichonephila clavata</name>
    <name type="common">Joro spider</name>
    <name type="synonym">Nephila clavata</name>
    <dbReference type="NCBI Taxonomy" id="2740835"/>
    <lineage>
        <taxon>Eukaryota</taxon>
        <taxon>Metazoa</taxon>
        <taxon>Ecdysozoa</taxon>
        <taxon>Arthropoda</taxon>
        <taxon>Chelicerata</taxon>
        <taxon>Arachnida</taxon>
        <taxon>Araneae</taxon>
        <taxon>Araneomorphae</taxon>
        <taxon>Entelegynae</taxon>
        <taxon>Araneoidea</taxon>
        <taxon>Nephilidae</taxon>
        <taxon>Trichonephila</taxon>
    </lineage>
</organism>
<name>A0A8X6M1W5_TRICU</name>
<dbReference type="AlphaFoldDB" id="A0A8X6M1W5"/>
<reference evidence="2" key="1">
    <citation type="submission" date="2020-07" db="EMBL/GenBank/DDBJ databases">
        <title>Multicomponent nature underlies the extraordinary mechanical properties of spider dragline silk.</title>
        <authorList>
            <person name="Kono N."/>
            <person name="Nakamura H."/>
            <person name="Mori M."/>
            <person name="Yoshida Y."/>
            <person name="Ohtoshi R."/>
            <person name="Malay A.D."/>
            <person name="Moran D.A.P."/>
            <person name="Tomita M."/>
            <person name="Numata K."/>
            <person name="Arakawa K."/>
        </authorList>
    </citation>
    <scope>NUCLEOTIDE SEQUENCE</scope>
</reference>
<evidence type="ECO:0000313" key="3">
    <source>
        <dbReference type="Proteomes" id="UP000887116"/>
    </source>
</evidence>
<feature type="signal peptide" evidence="1">
    <location>
        <begin position="1"/>
        <end position="26"/>
    </location>
</feature>
<dbReference type="EMBL" id="BMAO01009341">
    <property type="protein sequence ID" value="GFR30235.1"/>
    <property type="molecule type" value="Genomic_DNA"/>
</dbReference>
<accession>A0A8X6M1W5</accession>
<gene>
    <name evidence="2" type="primary">NCL1_15690</name>
    <name evidence="2" type="ORF">TNCT_352901</name>
</gene>
<protein>
    <submittedName>
        <fullName evidence="2">Uncharacterized protein</fullName>
    </submittedName>
</protein>
<dbReference type="Proteomes" id="UP000887116">
    <property type="component" value="Unassembled WGS sequence"/>
</dbReference>
<evidence type="ECO:0000256" key="1">
    <source>
        <dbReference type="SAM" id="SignalP"/>
    </source>
</evidence>
<feature type="chain" id="PRO_5036468496" evidence="1">
    <location>
        <begin position="27"/>
        <end position="107"/>
    </location>
</feature>
<keyword evidence="1" id="KW-0732">Signal</keyword>
<sequence length="107" mass="12599">MNSLAGRYWVALCAFVLLSFLGLCQCGITGHSGIVMHVNKYGHFSGHSSHYDYRFYPEKSLLDHLMEHHHSSHPYSAYKFLDEPSYHGDQHLLNYYFQHDHMPNYHR</sequence>
<keyword evidence="3" id="KW-1185">Reference proteome</keyword>
<evidence type="ECO:0000313" key="2">
    <source>
        <dbReference type="EMBL" id="GFR30235.1"/>
    </source>
</evidence>
<dbReference type="OrthoDB" id="6422611at2759"/>
<proteinExistence type="predicted"/>
<comment type="caution">
    <text evidence="2">The sequence shown here is derived from an EMBL/GenBank/DDBJ whole genome shotgun (WGS) entry which is preliminary data.</text>
</comment>